<dbReference type="Pfam" id="PF20938">
    <property type="entry name" value="DUF2264_C"/>
    <property type="match status" value="1"/>
</dbReference>
<feature type="domain" description="DUF2264" evidence="2">
    <location>
        <begin position="353"/>
        <end position="556"/>
    </location>
</feature>
<evidence type="ECO:0000313" key="4">
    <source>
        <dbReference type="Proteomes" id="UP000824109"/>
    </source>
</evidence>
<dbReference type="InterPro" id="IPR016624">
    <property type="entry name" value="UCP014753"/>
</dbReference>
<dbReference type="AlphaFoldDB" id="A0A9D1SFR4"/>
<dbReference type="InterPro" id="IPR049237">
    <property type="entry name" value="DUF2264_C"/>
</dbReference>
<feature type="domain" description="DUF2264" evidence="1">
    <location>
        <begin position="5"/>
        <end position="343"/>
    </location>
</feature>
<dbReference type="EMBL" id="DVNB01000097">
    <property type="protein sequence ID" value="HIU58027.1"/>
    <property type="molecule type" value="Genomic_DNA"/>
</dbReference>
<dbReference type="PANTHER" id="PTHR35339">
    <property type="entry name" value="LINALOOL DEHYDRATASE_ISOMERASE DOMAIN-CONTAINING PROTEIN"/>
    <property type="match status" value="1"/>
</dbReference>
<protein>
    <submittedName>
        <fullName evidence="3">DUF2264 domain-containing protein</fullName>
    </submittedName>
</protein>
<evidence type="ECO:0000313" key="3">
    <source>
        <dbReference type="EMBL" id="HIU58027.1"/>
    </source>
</evidence>
<dbReference type="PIRSF" id="PIRSF014753">
    <property type="entry name" value="UCP014753"/>
    <property type="match status" value="1"/>
</dbReference>
<comment type="caution">
    <text evidence="3">The sequence shown here is derived from an EMBL/GenBank/DDBJ whole genome shotgun (WGS) entry which is preliminary data.</text>
</comment>
<reference evidence="3" key="2">
    <citation type="journal article" date="2021" name="PeerJ">
        <title>Extensive microbial diversity within the chicken gut microbiome revealed by metagenomics and culture.</title>
        <authorList>
            <person name="Gilroy R."/>
            <person name="Ravi A."/>
            <person name="Getino M."/>
            <person name="Pursley I."/>
            <person name="Horton D.L."/>
            <person name="Alikhan N.F."/>
            <person name="Baker D."/>
            <person name="Gharbi K."/>
            <person name="Hall N."/>
            <person name="Watson M."/>
            <person name="Adriaenssens E.M."/>
            <person name="Foster-Nyarko E."/>
            <person name="Jarju S."/>
            <person name="Secka A."/>
            <person name="Antonio M."/>
            <person name="Oren A."/>
            <person name="Chaudhuri R.R."/>
            <person name="La Ragione R."/>
            <person name="Hildebrand F."/>
            <person name="Pallen M.J."/>
        </authorList>
    </citation>
    <scope>NUCLEOTIDE SEQUENCE</scope>
    <source>
        <strain evidence="3">USAMLcec3-3695</strain>
    </source>
</reference>
<dbReference type="Proteomes" id="UP000824109">
    <property type="component" value="Unassembled WGS sequence"/>
</dbReference>
<evidence type="ECO:0000259" key="2">
    <source>
        <dbReference type="Pfam" id="PF20938"/>
    </source>
</evidence>
<dbReference type="InterPro" id="IPR049349">
    <property type="entry name" value="DUF2264_N"/>
</dbReference>
<name>A0A9D1SFR4_9FIRM</name>
<sequence length="564" mass="63829">MEIITKQDHEELLLAVTEPVRGMLEEHAGRPRAGSSAAWYSDRAAEVETFSRPLWGLVPYWKGGGSRELAALYVDGIRAGTDPGSEGYWGECGDCDQIYVEMAAMAYGLLMVPELLWEPLTEREKANFTAWLWQINTHAVCDSNWRFFRVLVNIALKHLGEEYSEERLSEDLARFDDFYIGGGWYMDGPQHQKDYYISMAIHFYSLIYSMFEDDEYAVKFRGRAELFAKDFIYWFADDGAALPYGRSLTYRFAQAAFWSACVAADVRPFDISVIKGIISRHLEDWMRAPILDNGGVLSIGYKYQSLLMAEHYNAPGSPMWGLKVFAMLALADDHEYWRAEKAPMPELDRFRLMRRADMLVERSGGEVFAYPGGTHDALGCGRIPEKYLKFAYSTKFGFNVQYSDLSIAEACGDNMLVFDVGGVFCERRYNYSFSLSEDGLVINWSPMRGIRVSTRLIIDRECMSGTRHRRIHTIESEYDCAAYDGGFAVACRDEDDCRFGAEGTAAWAKNRFSGCRVTAVNCGAGMAVVSSPNTNLIYSKTVIPTVRYRIEKGTNVVETVVETI</sequence>
<reference evidence="3" key="1">
    <citation type="submission" date="2020-10" db="EMBL/GenBank/DDBJ databases">
        <authorList>
            <person name="Gilroy R."/>
        </authorList>
    </citation>
    <scope>NUCLEOTIDE SEQUENCE</scope>
    <source>
        <strain evidence="3">USAMLcec3-3695</strain>
    </source>
</reference>
<organism evidence="3 4">
    <name type="scientific">Candidatus Ornithomonoglobus merdipullorum</name>
    <dbReference type="NCBI Taxonomy" id="2840895"/>
    <lineage>
        <taxon>Bacteria</taxon>
        <taxon>Bacillati</taxon>
        <taxon>Bacillota</taxon>
        <taxon>Clostridia</taxon>
        <taxon>Candidatus Ornithomonoglobus</taxon>
    </lineage>
</organism>
<proteinExistence type="predicted"/>
<accession>A0A9D1SFR4</accession>
<dbReference type="Pfam" id="PF10022">
    <property type="entry name" value="DUF2264"/>
    <property type="match status" value="1"/>
</dbReference>
<evidence type="ECO:0000259" key="1">
    <source>
        <dbReference type="Pfam" id="PF10022"/>
    </source>
</evidence>
<gene>
    <name evidence="3" type="ORF">IAA61_09510</name>
</gene>
<dbReference type="PANTHER" id="PTHR35339:SF4">
    <property type="entry name" value="LINALOOL DEHYDRATASE_ISOMERASE DOMAIN-CONTAINING PROTEIN"/>
    <property type="match status" value="1"/>
</dbReference>